<feature type="region of interest" description="Disordered" evidence="1">
    <location>
        <begin position="113"/>
        <end position="158"/>
    </location>
</feature>
<name>A0A8J4XL37_CHIOP</name>
<dbReference type="Proteomes" id="UP000770661">
    <property type="component" value="Unassembled WGS sequence"/>
</dbReference>
<keyword evidence="2" id="KW-0472">Membrane</keyword>
<evidence type="ECO:0000256" key="1">
    <source>
        <dbReference type="SAM" id="MobiDB-lite"/>
    </source>
</evidence>
<feature type="region of interest" description="Disordered" evidence="1">
    <location>
        <begin position="242"/>
        <end position="263"/>
    </location>
</feature>
<organism evidence="3 4">
    <name type="scientific">Chionoecetes opilio</name>
    <name type="common">Atlantic snow crab</name>
    <name type="synonym">Cancer opilio</name>
    <dbReference type="NCBI Taxonomy" id="41210"/>
    <lineage>
        <taxon>Eukaryota</taxon>
        <taxon>Metazoa</taxon>
        <taxon>Ecdysozoa</taxon>
        <taxon>Arthropoda</taxon>
        <taxon>Crustacea</taxon>
        <taxon>Multicrustacea</taxon>
        <taxon>Malacostraca</taxon>
        <taxon>Eumalacostraca</taxon>
        <taxon>Eucarida</taxon>
        <taxon>Decapoda</taxon>
        <taxon>Pleocyemata</taxon>
        <taxon>Brachyura</taxon>
        <taxon>Eubrachyura</taxon>
        <taxon>Majoidea</taxon>
        <taxon>Majidae</taxon>
        <taxon>Chionoecetes</taxon>
    </lineage>
</organism>
<dbReference type="EMBL" id="JACEEZ010025257">
    <property type="protein sequence ID" value="KAG0702682.1"/>
    <property type="molecule type" value="Genomic_DNA"/>
</dbReference>
<gene>
    <name evidence="3" type="ORF">GWK47_025026</name>
</gene>
<protein>
    <submittedName>
        <fullName evidence="3">Uncharacterized protein</fullName>
    </submittedName>
</protein>
<evidence type="ECO:0000256" key="2">
    <source>
        <dbReference type="SAM" id="Phobius"/>
    </source>
</evidence>
<feature type="compositionally biased region" description="Polar residues" evidence="1">
    <location>
        <begin position="251"/>
        <end position="263"/>
    </location>
</feature>
<accession>A0A8J4XL37</accession>
<reference evidence="3" key="1">
    <citation type="submission" date="2020-07" db="EMBL/GenBank/DDBJ databases">
        <title>The High-quality genome of the commercially important snow crab, Chionoecetes opilio.</title>
        <authorList>
            <person name="Jeong J.-H."/>
            <person name="Ryu S."/>
        </authorList>
    </citation>
    <scope>NUCLEOTIDE SEQUENCE</scope>
    <source>
        <strain evidence="3">MADBK_172401_WGS</strain>
        <tissue evidence="3">Digestive gland</tissue>
    </source>
</reference>
<feature type="transmembrane region" description="Helical" evidence="2">
    <location>
        <begin position="215"/>
        <end position="237"/>
    </location>
</feature>
<proteinExistence type="predicted"/>
<evidence type="ECO:0000313" key="4">
    <source>
        <dbReference type="Proteomes" id="UP000770661"/>
    </source>
</evidence>
<keyword evidence="2" id="KW-0812">Transmembrane</keyword>
<keyword evidence="2" id="KW-1133">Transmembrane helix</keyword>
<evidence type="ECO:0000313" key="3">
    <source>
        <dbReference type="EMBL" id="KAG0702682.1"/>
    </source>
</evidence>
<sequence>MRLYGSLAVRVVVMVMVIAWAHLIASKPDFHLRLKRFHFYGCKANGVSTLRNVNLSFLSRHNFLAGVSGTSRSTAKLLTSSSPPCTLPSNVLFRSLPSTKDEQLTIMFHQAVFEDNPEQTPGNGSKSRESGEEAGGQGNNTTQQLRDDQDADDAETNPQQNVTCTFKVDDKLSLQSGYGFISCQVDAAAGAMWRAWREAATVKEEEAAHGRLKTIIGVAAGSFVAVVVIVSCVMYRLRSGPASYQHGRRPSTLSIRTASTGHT</sequence>
<feature type="transmembrane region" description="Helical" evidence="2">
    <location>
        <begin position="6"/>
        <end position="25"/>
    </location>
</feature>
<keyword evidence="4" id="KW-1185">Reference proteome</keyword>
<dbReference type="AlphaFoldDB" id="A0A8J4XL37"/>
<comment type="caution">
    <text evidence="3">The sequence shown here is derived from an EMBL/GenBank/DDBJ whole genome shotgun (WGS) entry which is preliminary data.</text>
</comment>